<dbReference type="InterPro" id="IPR007484">
    <property type="entry name" value="Peptidase_M28"/>
</dbReference>
<evidence type="ECO:0000256" key="13">
    <source>
        <dbReference type="ARBA" id="ARBA00022833"/>
    </source>
</evidence>
<reference evidence="24 25" key="1">
    <citation type="submission" date="2019-07" db="EMBL/GenBank/DDBJ databases">
        <title>Novel species isolated from glacier.</title>
        <authorList>
            <person name="Liu Q."/>
            <person name="Xin Y.-H."/>
        </authorList>
    </citation>
    <scope>NUCLEOTIDE SEQUENCE [LARGE SCALE GENOMIC DNA]</scope>
    <source>
        <strain evidence="24 25">LB1R16</strain>
    </source>
</reference>
<evidence type="ECO:0000256" key="1">
    <source>
        <dbReference type="ARBA" id="ARBA00004240"/>
    </source>
</evidence>
<gene>
    <name evidence="24" type="ORF">FMM06_08640</name>
</gene>
<feature type="chain" id="PRO_5021735339" description="Carboxypeptidase Q" evidence="22">
    <location>
        <begin position="20"/>
        <end position="537"/>
    </location>
</feature>
<keyword evidence="9" id="KW-0479">Metal-binding</keyword>
<keyword evidence="16" id="KW-0865">Zymogen</keyword>
<dbReference type="Pfam" id="PF04389">
    <property type="entry name" value="Peptidase_M28"/>
    <property type="match status" value="1"/>
</dbReference>
<evidence type="ECO:0000256" key="3">
    <source>
        <dbReference type="ARBA" id="ARBA00004555"/>
    </source>
</evidence>
<organism evidence="24 25">
    <name type="scientific">Glacieibacterium frigidum</name>
    <dbReference type="NCBI Taxonomy" id="2593303"/>
    <lineage>
        <taxon>Bacteria</taxon>
        <taxon>Pseudomonadati</taxon>
        <taxon>Pseudomonadota</taxon>
        <taxon>Alphaproteobacteria</taxon>
        <taxon>Sphingomonadales</taxon>
        <taxon>Sphingosinicellaceae</taxon>
        <taxon>Glacieibacterium</taxon>
    </lineage>
</organism>
<dbReference type="OrthoDB" id="9769665at2"/>
<evidence type="ECO:0000256" key="18">
    <source>
        <dbReference type="ARBA" id="ARBA00023228"/>
    </source>
</evidence>
<dbReference type="GO" id="GO:0006508">
    <property type="term" value="P:proteolysis"/>
    <property type="evidence" value="ECO:0007669"/>
    <property type="project" value="UniProtKB-KW"/>
</dbReference>
<evidence type="ECO:0000256" key="15">
    <source>
        <dbReference type="ARBA" id="ARBA00023049"/>
    </source>
</evidence>
<keyword evidence="15" id="KW-0482">Metalloprotease</keyword>
<dbReference type="SUPFAM" id="SSF53187">
    <property type="entry name" value="Zn-dependent exopeptidases"/>
    <property type="match status" value="1"/>
</dbReference>
<evidence type="ECO:0000256" key="22">
    <source>
        <dbReference type="SAM" id="SignalP"/>
    </source>
</evidence>
<dbReference type="EMBL" id="VJWA01000001">
    <property type="protein sequence ID" value="TRW18157.1"/>
    <property type="molecule type" value="Genomic_DNA"/>
</dbReference>
<evidence type="ECO:0000256" key="20">
    <source>
        <dbReference type="ARBA" id="ARBA00033328"/>
    </source>
</evidence>
<keyword evidence="7" id="KW-0121">Carboxypeptidase</keyword>
<proteinExistence type="predicted"/>
<evidence type="ECO:0000313" key="25">
    <source>
        <dbReference type="Proteomes" id="UP000317894"/>
    </source>
</evidence>
<dbReference type="Gene3D" id="3.40.630.10">
    <property type="entry name" value="Zn peptidases"/>
    <property type="match status" value="2"/>
</dbReference>
<dbReference type="GO" id="GO:0005764">
    <property type="term" value="C:lysosome"/>
    <property type="evidence" value="ECO:0007669"/>
    <property type="project" value="UniProtKB-SubCell"/>
</dbReference>
<comment type="subcellular location">
    <subcellularLocation>
        <location evidence="1">Endoplasmic reticulum</location>
    </subcellularLocation>
    <subcellularLocation>
        <location evidence="3">Golgi apparatus</location>
    </subcellularLocation>
    <subcellularLocation>
        <location evidence="2">Lysosome</location>
    </subcellularLocation>
    <subcellularLocation>
        <location evidence="4">Secreted</location>
    </subcellularLocation>
</comment>
<keyword evidence="11 24" id="KW-0378">Hydrolase</keyword>
<dbReference type="GO" id="GO:0046872">
    <property type="term" value="F:metal ion binding"/>
    <property type="evidence" value="ECO:0007669"/>
    <property type="project" value="UniProtKB-KW"/>
</dbReference>
<dbReference type="PANTHER" id="PTHR12053">
    <property type="entry name" value="PROTEASE FAMILY M28 PLASMA GLUTAMATE CARBOXYPEPTIDASE-RELATED"/>
    <property type="match status" value="1"/>
</dbReference>
<evidence type="ECO:0000256" key="10">
    <source>
        <dbReference type="ARBA" id="ARBA00022729"/>
    </source>
</evidence>
<keyword evidence="6" id="KW-0964">Secreted</keyword>
<keyword evidence="10 22" id="KW-0732">Signal</keyword>
<comment type="subunit">
    <text evidence="19">Homodimer. The monomeric form is inactive while the homodimer is active.</text>
</comment>
<accession>A0A552UIW3</accession>
<feature type="domain" description="Peptidase M28" evidence="23">
    <location>
        <begin position="285"/>
        <end position="504"/>
    </location>
</feature>
<feature type="region of interest" description="Disordered" evidence="21">
    <location>
        <begin position="516"/>
        <end position="537"/>
    </location>
</feature>
<comment type="caution">
    <text evidence="24">The sequence shown here is derived from an EMBL/GenBank/DDBJ whole genome shotgun (WGS) entry which is preliminary data.</text>
</comment>
<dbReference type="RefSeq" id="WP_144236850.1">
    <property type="nucleotide sequence ID" value="NZ_VJWA01000001.1"/>
</dbReference>
<feature type="compositionally biased region" description="Pro residues" evidence="21">
    <location>
        <begin position="518"/>
        <end position="527"/>
    </location>
</feature>
<evidence type="ECO:0000256" key="12">
    <source>
        <dbReference type="ARBA" id="ARBA00022824"/>
    </source>
</evidence>
<evidence type="ECO:0000256" key="17">
    <source>
        <dbReference type="ARBA" id="ARBA00023180"/>
    </source>
</evidence>
<evidence type="ECO:0000256" key="14">
    <source>
        <dbReference type="ARBA" id="ARBA00023034"/>
    </source>
</evidence>
<evidence type="ECO:0000256" key="19">
    <source>
        <dbReference type="ARBA" id="ARBA00025833"/>
    </source>
</evidence>
<evidence type="ECO:0000256" key="8">
    <source>
        <dbReference type="ARBA" id="ARBA00022670"/>
    </source>
</evidence>
<keyword evidence="12" id="KW-0256">Endoplasmic reticulum</keyword>
<dbReference type="GO" id="GO:0004180">
    <property type="term" value="F:carboxypeptidase activity"/>
    <property type="evidence" value="ECO:0007669"/>
    <property type="project" value="UniProtKB-KW"/>
</dbReference>
<dbReference type="InterPro" id="IPR039866">
    <property type="entry name" value="CPQ"/>
</dbReference>
<evidence type="ECO:0000256" key="9">
    <source>
        <dbReference type="ARBA" id="ARBA00022723"/>
    </source>
</evidence>
<dbReference type="PANTHER" id="PTHR12053:SF3">
    <property type="entry name" value="CARBOXYPEPTIDASE Q"/>
    <property type="match status" value="1"/>
</dbReference>
<evidence type="ECO:0000256" key="2">
    <source>
        <dbReference type="ARBA" id="ARBA00004371"/>
    </source>
</evidence>
<keyword evidence="13" id="KW-0862">Zinc</keyword>
<dbReference type="AlphaFoldDB" id="A0A552UIW3"/>
<keyword evidence="25" id="KW-1185">Reference proteome</keyword>
<dbReference type="GO" id="GO:0070573">
    <property type="term" value="F:metallodipeptidase activity"/>
    <property type="evidence" value="ECO:0007669"/>
    <property type="project" value="InterPro"/>
</dbReference>
<evidence type="ECO:0000256" key="6">
    <source>
        <dbReference type="ARBA" id="ARBA00022525"/>
    </source>
</evidence>
<evidence type="ECO:0000256" key="7">
    <source>
        <dbReference type="ARBA" id="ARBA00022645"/>
    </source>
</evidence>
<keyword evidence="17" id="KW-0325">Glycoprotein</keyword>
<evidence type="ECO:0000259" key="23">
    <source>
        <dbReference type="Pfam" id="PF04389"/>
    </source>
</evidence>
<sequence length="537" mass="58404">MKLRLFAALLLSTSAPVFAAENVDRDMVNRIVDAGMNHGQVIETTAYLSDRIGGRMTNSPQMRAAEAWTQSKFKAWGLSNVRAEGFEFGRGWSIDGIAVRMTAPRVLNLRAIPIAWTPPTPGAVTAGVIVAPMKRERDFAKWRGKLRGKIVMVTLPNDGSEPAKSVFSRYADDDLRKLDTYDQPTTVDDATADRGLQRRLFAAKLDAFLAAEGATAWVRAARTDGGLLFGEGSGFRADDARRVPGIELTAEDYRRLARLAKTDAAPTLEIDSRVRFHDADTKAYNIIADLPGRDPKAGYVMAGAHLDSWVAADGATDNAAGSAVVMEAARILAGLGVKPKRTIRFALWAGEEQGLFGSLAYVDRHLASRPPETDPERLKAGSYAYWTRSFPITPRSGYGELAAYFNLDNGSGKIRGIYAENNAAAVPIFKEWLAPFAGMGATTVATGRTGSTDHVYLQSVGLPGYQFIQDPLDYPSRTHHTNLDTVDHVKAADLRQAAVIMASFLWNAANRDAALPKMPLPTKPSPTNPFAYPDDDE</sequence>
<evidence type="ECO:0000256" key="16">
    <source>
        <dbReference type="ARBA" id="ARBA00023145"/>
    </source>
</evidence>
<keyword evidence="14" id="KW-0333">Golgi apparatus</keyword>
<dbReference type="GO" id="GO:0005576">
    <property type="term" value="C:extracellular region"/>
    <property type="evidence" value="ECO:0007669"/>
    <property type="project" value="UniProtKB-SubCell"/>
</dbReference>
<keyword evidence="8" id="KW-0645">Protease</keyword>
<evidence type="ECO:0000256" key="5">
    <source>
        <dbReference type="ARBA" id="ARBA00014116"/>
    </source>
</evidence>
<name>A0A552UIW3_9SPHN</name>
<evidence type="ECO:0000256" key="11">
    <source>
        <dbReference type="ARBA" id="ARBA00022801"/>
    </source>
</evidence>
<protein>
    <recommendedName>
        <fullName evidence="5">Carboxypeptidase Q</fullName>
    </recommendedName>
    <alternativeName>
        <fullName evidence="20">Plasma glutamate carboxypeptidase</fullName>
    </alternativeName>
</protein>
<feature type="signal peptide" evidence="22">
    <location>
        <begin position="1"/>
        <end position="19"/>
    </location>
</feature>
<evidence type="ECO:0000313" key="24">
    <source>
        <dbReference type="EMBL" id="TRW18157.1"/>
    </source>
</evidence>
<evidence type="ECO:0000256" key="4">
    <source>
        <dbReference type="ARBA" id="ARBA00004613"/>
    </source>
</evidence>
<keyword evidence="18" id="KW-0458">Lysosome</keyword>
<dbReference type="Proteomes" id="UP000317894">
    <property type="component" value="Unassembled WGS sequence"/>
</dbReference>
<evidence type="ECO:0000256" key="21">
    <source>
        <dbReference type="SAM" id="MobiDB-lite"/>
    </source>
</evidence>